<sequence length="165" mass="16858">MDGTLAPGRVRGWWWRSTRAQRMAVAGVGAALGLALLIGAFAWMPTGGPPEAAPPPTPVIPLSTIAATSTTTTVTSTTTVATTTTVDTTTTPATTTVTTTPQLPPPITIGPPITTIEPTTTTDDVQYGVRGGMPCAPEGARGMTLLGVDMVCVAGSNGKLKWRKA</sequence>
<organism evidence="3 4">
    <name type="scientific">Kutzneria chonburiensis</name>
    <dbReference type="NCBI Taxonomy" id="1483604"/>
    <lineage>
        <taxon>Bacteria</taxon>
        <taxon>Bacillati</taxon>
        <taxon>Actinomycetota</taxon>
        <taxon>Actinomycetes</taxon>
        <taxon>Pseudonocardiales</taxon>
        <taxon>Pseudonocardiaceae</taxon>
        <taxon>Kutzneria</taxon>
    </lineage>
</organism>
<keyword evidence="2" id="KW-0472">Membrane</keyword>
<evidence type="ECO:0000256" key="2">
    <source>
        <dbReference type="SAM" id="Phobius"/>
    </source>
</evidence>
<feature type="transmembrane region" description="Helical" evidence="2">
    <location>
        <begin position="23"/>
        <end position="44"/>
    </location>
</feature>
<name>A0ABV6MNG0_9PSEU</name>
<gene>
    <name evidence="3" type="ORF">ACFFH7_10020</name>
</gene>
<feature type="region of interest" description="Disordered" evidence="1">
    <location>
        <begin position="91"/>
        <end position="112"/>
    </location>
</feature>
<keyword evidence="2" id="KW-0812">Transmembrane</keyword>
<evidence type="ECO:0000313" key="4">
    <source>
        <dbReference type="Proteomes" id="UP001589810"/>
    </source>
</evidence>
<evidence type="ECO:0000313" key="3">
    <source>
        <dbReference type="EMBL" id="MFC0541819.1"/>
    </source>
</evidence>
<dbReference type="EMBL" id="JBHLUD010000002">
    <property type="protein sequence ID" value="MFC0541819.1"/>
    <property type="molecule type" value="Genomic_DNA"/>
</dbReference>
<dbReference type="RefSeq" id="WP_273942146.1">
    <property type="nucleotide sequence ID" value="NZ_CP097263.1"/>
</dbReference>
<comment type="caution">
    <text evidence="3">The sequence shown here is derived from an EMBL/GenBank/DDBJ whole genome shotgun (WGS) entry which is preliminary data.</text>
</comment>
<keyword evidence="4" id="KW-1185">Reference proteome</keyword>
<keyword evidence="2" id="KW-1133">Transmembrane helix</keyword>
<dbReference type="Proteomes" id="UP001589810">
    <property type="component" value="Unassembled WGS sequence"/>
</dbReference>
<protein>
    <recommendedName>
        <fullName evidence="5">Serine/threonine protein kinase</fullName>
    </recommendedName>
</protein>
<feature type="compositionally biased region" description="Low complexity" evidence="1">
    <location>
        <begin position="91"/>
        <end position="101"/>
    </location>
</feature>
<accession>A0ABV6MNG0</accession>
<reference evidence="3 4" key="1">
    <citation type="submission" date="2024-09" db="EMBL/GenBank/DDBJ databases">
        <authorList>
            <person name="Sun Q."/>
            <person name="Mori K."/>
        </authorList>
    </citation>
    <scope>NUCLEOTIDE SEQUENCE [LARGE SCALE GENOMIC DNA]</scope>
    <source>
        <strain evidence="3 4">TBRC 1432</strain>
    </source>
</reference>
<evidence type="ECO:0000256" key="1">
    <source>
        <dbReference type="SAM" id="MobiDB-lite"/>
    </source>
</evidence>
<proteinExistence type="predicted"/>
<evidence type="ECO:0008006" key="5">
    <source>
        <dbReference type="Google" id="ProtNLM"/>
    </source>
</evidence>